<comment type="caution">
    <text evidence="2">The sequence shown here is derived from an EMBL/GenBank/DDBJ whole genome shotgun (WGS) entry which is preliminary data.</text>
</comment>
<evidence type="ECO:0000259" key="1">
    <source>
        <dbReference type="Pfam" id="PF21034"/>
    </source>
</evidence>
<dbReference type="InterPro" id="IPR048382">
    <property type="entry name" value="BCAS3_WD40"/>
</dbReference>
<evidence type="ECO:0000313" key="3">
    <source>
        <dbReference type="Proteomes" id="UP000580250"/>
    </source>
</evidence>
<dbReference type="OrthoDB" id="25778at2759"/>
<gene>
    <name evidence="2" type="ORF">MENT_LOCUS36546</name>
</gene>
<dbReference type="InterPro" id="IPR045142">
    <property type="entry name" value="BCAS3-like"/>
</dbReference>
<dbReference type="Pfam" id="PF21034">
    <property type="entry name" value="BCAS3_WD40"/>
    <property type="match status" value="1"/>
</dbReference>
<dbReference type="PANTHER" id="PTHR13268:SF0">
    <property type="entry name" value="BCAS3 MICROTUBULE ASSOCIATED CELL MIGRATION FACTOR"/>
    <property type="match status" value="1"/>
</dbReference>
<dbReference type="SUPFAM" id="SSF82171">
    <property type="entry name" value="DPP6 N-terminal domain-like"/>
    <property type="match status" value="1"/>
</dbReference>
<dbReference type="GO" id="GO:0005737">
    <property type="term" value="C:cytoplasm"/>
    <property type="evidence" value="ECO:0007669"/>
    <property type="project" value="TreeGrafter"/>
</dbReference>
<name>A0A6V7WAH8_MELEN</name>
<reference evidence="2 3" key="1">
    <citation type="submission" date="2020-08" db="EMBL/GenBank/DDBJ databases">
        <authorList>
            <person name="Koutsovoulos G."/>
            <person name="Danchin GJ E."/>
        </authorList>
    </citation>
    <scope>NUCLEOTIDE SEQUENCE [LARGE SCALE GENOMIC DNA]</scope>
</reference>
<evidence type="ECO:0000313" key="2">
    <source>
        <dbReference type="EMBL" id="CAD2184203.1"/>
    </source>
</evidence>
<organism evidence="2 3">
    <name type="scientific">Meloidogyne enterolobii</name>
    <name type="common">Root-knot nematode worm</name>
    <name type="synonym">Meloidogyne mayaguensis</name>
    <dbReference type="NCBI Taxonomy" id="390850"/>
    <lineage>
        <taxon>Eukaryota</taxon>
        <taxon>Metazoa</taxon>
        <taxon>Ecdysozoa</taxon>
        <taxon>Nematoda</taxon>
        <taxon>Chromadorea</taxon>
        <taxon>Rhabditida</taxon>
        <taxon>Tylenchina</taxon>
        <taxon>Tylenchomorpha</taxon>
        <taxon>Tylenchoidea</taxon>
        <taxon>Meloidogynidae</taxon>
        <taxon>Meloidogyninae</taxon>
        <taxon>Meloidogyne</taxon>
    </lineage>
</organism>
<dbReference type="Proteomes" id="UP000580250">
    <property type="component" value="Unassembled WGS sequence"/>
</dbReference>
<proteinExistence type="predicted"/>
<protein>
    <recommendedName>
        <fullName evidence="1">BCAS3 WD40 domain-containing protein</fullName>
    </recommendedName>
</protein>
<dbReference type="GO" id="GO:0042594">
    <property type="term" value="P:response to starvation"/>
    <property type="evidence" value="ECO:0007669"/>
    <property type="project" value="TreeGrafter"/>
</dbReference>
<accession>A0A6V7WAH8</accession>
<sequence length="847" mass="94480">MPNKNDKIKKDDNHKFVKNVKNVGGVPLENGSTNNLTANFHHSPRRIKGKPITKKSTLTDSVAGFVNEVITNVNSTNEPIKWAKIQNLQTGLKGKDSALIVVIIGWQEDIKFILWFFNENGEFEEIISVRNAPLKDGLLLPFNVDGVDSLSTHRPIFASIFEEYSSDGNTLNFISLSSGEIWRRDKFDTHIAEIDFSSNCFLVLLAEIIIIYNNNDLIERLRVKIPKCCPVFALSGNFLAFADENWKHSLLSCGFSSDTHSTDNHVMLTAKKITKTMTSFGGSIVSSITTPLKNVNNNGIINNNNKTGLVTIVNIDPNLKYFSTNFKLNKNQPTTNLDYLAHFCAHKNSKIGHLMFGKGGQLLLTGSTLSCIQHIYSLVRGNSTAKVISSVFSSDNRWVAISTNHGSTHLFAITPYGGRVTTRTHNGKFMNKESRFEKTAGIINRTTNCSNSGGSGGGGNNHQQVFRIHPGTKNSTLIRTVSNAHVSSYYVKPIVLCSSVLAKQALFSSESFCAWASDNTPNILQPSNGTRLHHKNDYNSKDVSPTTKRAVMFTDSLIDKQQQRPSIVSSLIMLEGDGILTQYGIDITNNLQNSNSINILKKSLSNDLPSDFERGSCNRKSCLSINDTRRISNSNNNNCNNVVINDSINNAKLVRMTEWELSRSNSTIDFEAVNPPLPQNNSFMKLFLKSKENNQIKQQEKNWLPFLEVITYSGPHRRLWLGPQFCFNVHTTSSTSSECTDEDSCESFISQVNGLKKCCPVLIEREHQQHHQMNGFIKSNEEMVVAKIVCGSWSSEIDSKSMDGISGKLKEKIDEAMRDLNLSEEMDDSLEQSQEDEDLMTLSKIDI</sequence>
<feature type="domain" description="BCAS3 WD40" evidence="1">
    <location>
        <begin position="94"/>
        <end position="446"/>
    </location>
</feature>
<dbReference type="GO" id="GO:0006914">
    <property type="term" value="P:autophagy"/>
    <property type="evidence" value="ECO:0007669"/>
    <property type="project" value="InterPro"/>
</dbReference>
<dbReference type="PANTHER" id="PTHR13268">
    <property type="entry name" value="BREAST CARCINOMA AMPLIFIED SEQUENCE 3"/>
    <property type="match status" value="1"/>
</dbReference>
<dbReference type="AlphaFoldDB" id="A0A6V7WAH8"/>
<dbReference type="EMBL" id="CAJEWN010000493">
    <property type="protein sequence ID" value="CAD2184203.1"/>
    <property type="molecule type" value="Genomic_DNA"/>
</dbReference>